<evidence type="ECO:0008006" key="3">
    <source>
        <dbReference type="Google" id="ProtNLM"/>
    </source>
</evidence>
<organism evidence="1 2">
    <name type="scientific">Asparagus officinalis</name>
    <name type="common">Garden asparagus</name>
    <dbReference type="NCBI Taxonomy" id="4686"/>
    <lineage>
        <taxon>Eukaryota</taxon>
        <taxon>Viridiplantae</taxon>
        <taxon>Streptophyta</taxon>
        <taxon>Embryophyta</taxon>
        <taxon>Tracheophyta</taxon>
        <taxon>Spermatophyta</taxon>
        <taxon>Magnoliopsida</taxon>
        <taxon>Liliopsida</taxon>
        <taxon>Asparagales</taxon>
        <taxon>Asparagaceae</taxon>
        <taxon>Asparagoideae</taxon>
        <taxon>Asparagus</taxon>
    </lineage>
</organism>
<dbReference type="InterPro" id="IPR044605">
    <property type="entry name" value="At1g26460-like"/>
</dbReference>
<dbReference type="Gramene" id="ONK76670">
    <property type="protein sequence ID" value="ONK76670"/>
    <property type="gene ID" value="A4U43_C03F30800"/>
</dbReference>
<dbReference type="EMBL" id="CM007383">
    <property type="protein sequence ID" value="ONK76670.1"/>
    <property type="molecule type" value="Genomic_DNA"/>
</dbReference>
<evidence type="ECO:0000313" key="2">
    <source>
        <dbReference type="Proteomes" id="UP000243459"/>
    </source>
</evidence>
<sequence>MCNTIADVALQADNSKLAYYALEFLYRWIHHGEIARPPTHLSVDKGLVVSALGATARTYNSNLLDVSWSILRRSLPQKRVPSPETYLAKIYAYASIGNLQRAFATLNEFETVYGRTTATDSDLFSPFTSLHPLVVACCRNGFSTLDQVSLRFFFKIILTSPCNSYLEYLKEDYLSQILLVKLRVCFRIAFILTLHSI</sequence>
<dbReference type="PANTHER" id="PTHR47205:SF1">
    <property type="entry name" value="OS07G0599000 PROTEIN"/>
    <property type="match status" value="1"/>
</dbReference>
<gene>
    <name evidence="1" type="ORF">A4U43_C03F30800</name>
</gene>
<evidence type="ECO:0000313" key="1">
    <source>
        <dbReference type="EMBL" id="ONK76670.1"/>
    </source>
</evidence>
<name>A0A5P1FJB2_ASPOF</name>
<dbReference type="AlphaFoldDB" id="A0A5P1FJB2"/>
<reference evidence="2" key="1">
    <citation type="journal article" date="2017" name="Nat. Commun.">
        <title>The asparagus genome sheds light on the origin and evolution of a young Y chromosome.</title>
        <authorList>
            <person name="Harkess A."/>
            <person name="Zhou J."/>
            <person name="Xu C."/>
            <person name="Bowers J.E."/>
            <person name="Van der Hulst R."/>
            <person name="Ayyampalayam S."/>
            <person name="Mercati F."/>
            <person name="Riccardi P."/>
            <person name="McKain M.R."/>
            <person name="Kakrana A."/>
            <person name="Tang H."/>
            <person name="Ray J."/>
            <person name="Groenendijk J."/>
            <person name="Arikit S."/>
            <person name="Mathioni S.M."/>
            <person name="Nakano M."/>
            <person name="Shan H."/>
            <person name="Telgmann-Rauber A."/>
            <person name="Kanno A."/>
            <person name="Yue Z."/>
            <person name="Chen H."/>
            <person name="Li W."/>
            <person name="Chen Y."/>
            <person name="Xu X."/>
            <person name="Zhang Y."/>
            <person name="Luo S."/>
            <person name="Chen H."/>
            <person name="Gao J."/>
            <person name="Mao Z."/>
            <person name="Pires J.C."/>
            <person name="Luo M."/>
            <person name="Kudrna D."/>
            <person name="Wing R.A."/>
            <person name="Meyers B.C."/>
            <person name="Yi K."/>
            <person name="Kong H."/>
            <person name="Lavrijsen P."/>
            <person name="Sunseri F."/>
            <person name="Falavigna A."/>
            <person name="Ye Y."/>
            <person name="Leebens-Mack J.H."/>
            <person name="Chen G."/>
        </authorList>
    </citation>
    <scope>NUCLEOTIDE SEQUENCE [LARGE SCALE GENOMIC DNA]</scope>
    <source>
        <strain evidence="2">cv. DH0086</strain>
    </source>
</reference>
<dbReference type="PANTHER" id="PTHR47205">
    <property type="entry name" value="OS07G0599000 PROTEIN"/>
    <property type="match status" value="1"/>
</dbReference>
<proteinExistence type="predicted"/>
<accession>A0A5P1FJB2</accession>
<dbReference type="OMA" id="IARPPTH"/>
<dbReference type="Proteomes" id="UP000243459">
    <property type="component" value="Chromosome 3"/>
</dbReference>
<protein>
    <recommendedName>
        <fullName evidence="3">Pentatricopeptide repeat-containing protein</fullName>
    </recommendedName>
</protein>
<keyword evidence="2" id="KW-1185">Reference proteome</keyword>